<proteinExistence type="inferred from homology"/>
<dbReference type="GO" id="GO:0008757">
    <property type="term" value="F:S-adenosylmethionine-dependent methyltransferase activity"/>
    <property type="evidence" value="ECO:0007669"/>
    <property type="project" value="UniProtKB-ARBA"/>
</dbReference>
<dbReference type="PROSITE" id="PS51681">
    <property type="entry name" value="SAM_MT_NNMT_PNMT_TEMT"/>
    <property type="match status" value="1"/>
</dbReference>
<dbReference type="NCBIfam" id="NF041360">
    <property type="entry name" value="GntF_guanitoxin"/>
    <property type="match status" value="1"/>
</dbReference>
<dbReference type="InterPro" id="IPR029063">
    <property type="entry name" value="SAM-dependent_MTases_sf"/>
</dbReference>
<protein>
    <submittedName>
        <fullName evidence="6">Nicotinamide N-methyltransferase-like</fullName>
    </submittedName>
</protein>
<accession>A0A0P7Y1K4</accession>
<organism evidence="6 7">
    <name type="scientific">Scleropages formosus</name>
    <name type="common">Asian bonytongue</name>
    <name type="synonym">Osteoglossum formosum</name>
    <dbReference type="NCBI Taxonomy" id="113540"/>
    <lineage>
        <taxon>Eukaryota</taxon>
        <taxon>Metazoa</taxon>
        <taxon>Chordata</taxon>
        <taxon>Craniata</taxon>
        <taxon>Vertebrata</taxon>
        <taxon>Euteleostomi</taxon>
        <taxon>Actinopterygii</taxon>
        <taxon>Neopterygii</taxon>
        <taxon>Teleostei</taxon>
        <taxon>Osteoglossocephala</taxon>
        <taxon>Osteoglossomorpha</taxon>
        <taxon>Osteoglossiformes</taxon>
        <taxon>Osteoglossidae</taxon>
        <taxon>Scleropages</taxon>
    </lineage>
</organism>
<sequence>MEKSEQTIFTEGEFYQAHFDPKTYLNSFFSLPQGHCEENYLELELRQLTNTFKTGEFKQSKWKGKRLIEIGSGPSIVSLISACEHFEEIVMSDFADRNRQEIESWLREDEGCFDWDPIIQFVCKLEGNRTPMEVKVRLRQTVKQVLMCDVRLENPFEPLEVEPADCVVTTLCLEAACKDLDIYQRALQSLKALLKPGGVLVMTGALNETFYMVGGQRFSCLPLSKDIVQGMLSNLGFSIEHFYLMPIPERYDKLISDFDGIFHVVACKPA</sequence>
<dbReference type="GO" id="GO:0032259">
    <property type="term" value="P:methylation"/>
    <property type="evidence" value="ECO:0007669"/>
    <property type="project" value="UniProtKB-KW"/>
</dbReference>
<reference evidence="6 7" key="1">
    <citation type="submission" date="2015-08" db="EMBL/GenBank/DDBJ databases">
        <title>The genome of the Asian arowana (Scleropages formosus).</title>
        <authorList>
            <person name="Tan M.H."/>
            <person name="Gan H.M."/>
            <person name="Croft L.J."/>
            <person name="Austin C.M."/>
        </authorList>
    </citation>
    <scope>NUCLEOTIDE SEQUENCE [LARGE SCALE GENOMIC DNA]</scope>
    <source>
        <strain evidence="6">Aro1</strain>
    </source>
</reference>
<keyword evidence="3 6" id="KW-0808">Transferase</keyword>
<gene>
    <name evidence="6" type="ORF">Z043_122518</name>
</gene>
<dbReference type="PANTHER" id="PTHR10867">
    <property type="entry name" value="NNMT/PNMT/TEMT FAMILY MEMBER"/>
    <property type="match status" value="1"/>
</dbReference>
<feature type="binding site" evidence="5">
    <location>
        <begin position="149"/>
        <end position="150"/>
    </location>
    <ligand>
        <name>S-adenosyl-L-methionine</name>
        <dbReference type="ChEBI" id="CHEBI:59789"/>
    </ligand>
</feature>
<feature type="binding site" evidence="5">
    <location>
        <position position="93"/>
    </location>
    <ligand>
        <name>S-adenosyl-L-methionine</name>
        <dbReference type="ChEBI" id="CHEBI:59789"/>
    </ligand>
</feature>
<feature type="binding site" evidence="5">
    <location>
        <position position="24"/>
    </location>
    <ligand>
        <name>S-adenosyl-L-methionine</name>
        <dbReference type="ChEBI" id="CHEBI:59789"/>
    </ligand>
</feature>
<dbReference type="EMBL" id="JARO02011982">
    <property type="protein sequence ID" value="KPP59550.1"/>
    <property type="molecule type" value="Genomic_DNA"/>
</dbReference>
<dbReference type="STRING" id="113540.ENSSFOP00015063085"/>
<evidence type="ECO:0000256" key="2">
    <source>
        <dbReference type="ARBA" id="ARBA00022603"/>
    </source>
</evidence>
<dbReference type="AlphaFoldDB" id="A0A0P7Y1K4"/>
<evidence type="ECO:0000256" key="3">
    <source>
        <dbReference type="ARBA" id="ARBA00022679"/>
    </source>
</evidence>
<feature type="binding site" evidence="5">
    <location>
        <begin position="71"/>
        <end position="72"/>
    </location>
    <ligand>
        <name>S-adenosyl-L-methionine</name>
        <dbReference type="ChEBI" id="CHEBI:59789"/>
    </ligand>
</feature>
<dbReference type="PANTHER" id="PTHR10867:SF32">
    <property type="entry name" value="NICOTINAMIDE N-METHYLTRANSFERASE"/>
    <property type="match status" value="1"/>
</dbReference>
<dbReference type="Pfam" id="PF01234">
    <property type="entry name" value="NNMT_PNMT_TEMT"/>
    <property type="match status" value="1"/>
</dbReference>
<name>A0A0P7Y1K4_SCLFO</name>
<evidence type="ECO:0000256" key="1">
    <source>
        <dbReference type="ARBA" id="ARBA00007996"/>
    </source>
</evidence>
<dbReference type="PIRSF" id="PIRSF000384">
    <property type="entry name" value="PNMTase"/>
    <property type="match status" value="1"/>
</dbReference>
<feature type="binding site" evidence="5">
    <location>
        <position position="98"/>
    </location>
    <ligand>
        <name>S-adenosyl-L-methionine</name>
        <dbReference type="ChEBI" id="CHEBI:59789"/>
    </ligand>
</feature>
<keyword evidence="4 5" id="KW-0949">S-adenosyl-L-methionine</keyword>
<dbReference type="Proteomes" id="UP000034805">
    <property type="component" value="Unassembled WGS sequence"/>
</dbReference>
<dbReference type="Gene3D" id="3.40.50.150">
    <property type="entry name" value="Vaccinia Virus protein VP39"/>
    <property type="match status" value="1"/>
</dbReference>
<evidence type="ECO:0000256" key="5">
    <source>
        <dbReference type="PIRSR" id="PIRSR000384-1"/>
    </source>
</evidence>
<comment type="caution">
    <text evidence="6">The sequence shown here is derived from an EMBL/GenBank/DDBJ whole genome shotgun (WGS) entry which is preliminary data.</text>
</comment>
<keyword evidence="2 6" id="KW-0489">Methyltransferase</keyword>
<dbReference type="GO" id="GO:0008170">
    <property type="term" value="F:N-methyltransferase activity"/>
    <property type="evidence" value="ECO:0007669"/>
    <property type="project" value="TreeGrafter"/>
</dbReference>
<dbReference type="InterPro" id="IPR000940">
    <property type="entry name" value="NNMT_TEMT_trans"/>
</dbReference>
<dbReference type="GO" id="GO:0005829">
    <property type="term" value="C:cytosol"/>
    <property type="evidence" value="ECO:0007669"/>
    <property type="project" value="TreeGrafter"/>
</dbReference>
<dbReference type="SUPFAM" id="SSF53335">
    <property type="entry name" value="S-adenosyl-L-methionine-dependent methyltransferases"/>
    <property type="match status" value="1"/>
</dbReference>
<evidence type="ECO:0000313" key="7">
    <source>
        <dbReference type="Proteomes" id="UP000034805"/>
    </source>
</evidence>
<evidence type="ECO:0000313" key="6">
    <source>
        <dbReference type="EMBL" id="KPP59550.1"/>
    </source>
</evidence>
<dbReference type="InterPro" id="IPR053384">
    <property type="entry name" value="SAM-dep_methyltransferase"/>
</dbReference>
<comment type="similarity">
    <text evidence="1">Belongs to the class I-like SAM-binding methyltransferase superfamily. NNMT/PNMT/TEMT family.</text>
</comment>
<dbReference type="CDD" id="cd02440">
    <property type="entry name" value="AdoMet_MTases"/>
    <property type="match status" value="1"/>
</dbReference>
<evidence type="ECO:0000256" key="4">
    <source>
        <dbReference type="ARBA" id="ARBA00022691"/>
    </source>
</evidence>
<dbReference type="FunFam" id="3.40.50.150:FF:000065">
    <property type="entry name" value="Phenylethanolamine N-methyltransferase"/>
    <property type="match status" value="1"/>
</dbReference>